<evidence type="ECO:0000313" key="2">
    <source>
        <dbReference type="Proteomes" id="UP001201273"/>
    </source>
</evidence>
<dbReference type="Proteomes" id="UP001201273">
    <property type="component" value="Unassembled WGS sequence"/>
</dbReference>
<keyword evidence="2" id="KW-1185">Reference proteome</keyword>
<dbReference type="Pfam" id="PF16463">
    <property type="entry name" value="Phage_TTP_13"/>
    <property type="match status" value="1"/>
</dbReference>
<name>A0ABS8WHG3_9GAMM</name>
<protein>
    <recommendedName>
        <fullName evidence="3">Phage tail protein</fullName>
    </recommendedName>
</protein>
<organism evidence="1 2">
    <name type="scientific">Motilimonas cestriensis</name>
    <dbReference type="NCBI Taxonomy" id="2742685"/>
    <lineage>
        <taxon>Bacteria</taxon>
        <taxon>Pseudomonadati</taxon>
        <taxon>Pseudomonadota</taxon>
        <taxon>Gammaproteobacteria</taxon>
        <taxon>Alteromonadales</taxon>
        <taxon>Alteromonadales genera incertae sedis</taxon>
        <taxon>Motilimonas</taxon>
    </lineage>
</organism>
<reference evidence="1 2" key="1">
    <citation type="journal article" date="2022" name="Environ. Microbiol. Rep.">
        <title>Eco-phylogenetic analyses reveal divergent evolution of vitamin B12 metabolism in the marine bacterial family 'Psychromonadaceae'.</title>
        <authorList>
            <person name="Jin X."/>
            <person name="Yang Y."/>
            <person name="Cao H."/>
            <person name="Gao B."/>
            <person name="Zhao Z."/>
        </authorList>
    </citation>
    <scope>NUCLEOTIDE SEQUENCE [LARGE SCALE GENOMIC DNA]</scope>
    <source>
        <strain evidence="1 2">MKS20</strain>
    </source>
</reference>
<dbReference type="RefSeq" id="WP_233054950.1">
    <property type="nucleotide sequence ID" value="NZ_JAIMJA010000035.1"/>
</dbReference>
<accession>A0ABS8WHG3</accession>
<sequence>MSEVKDPGTYAKLPAGTRVYFGDIGAVMPDGFKLLQSADQIGSTGEKAPLEKVTRLIDTEEKFMAALKEGPDKEFLFLDDPSDTDQEVFLLAAENNEVKVVRVEFPNGRWAEMTIALAGWELKDLDKNKPMMVSVSGKQNAINRGVTAPAP</sequence>
<proteinExistence type="predicted"/>
<comment type="caution">
    <text evidence="1">The sequence shown here is derived from an EMBL/GenBank/DDBJ whole genome shotgun (WGS) entry which is preliminary data.</text>
</comment>
<evidence type="ECO:0008006" key="3">
    <source>
        <dbReference type="Google" id="ProtNLM"/>
    </source>
</evidence>
<dbReference type="InterPro" id="IPR032493">
    <property type="entry name" value="Phage_TTP_13"/>
</dbReference>
<dbReference type="EMBL" id="JAIMJA010000035">
    <property type="protein sequence ID" value="MCE2597201.1"/>
    <property type="molecule type" value="Genomic_DNA"/>
</dbReference>
<evidence type="ECO:0000313" key="1">
    <source>
        <dbReference type="EMBL" id="MCE2597201.1"/>
    </source>
</evidence>
<gene>
    <name evidence="1" type="ORF">K6Y31_20720</name>
</gene>